<dbReference type="EMBL" id="CP023737">
    <property type="protein sequence ID" value="ATQ67257.1"/>
    <property type="molecule type" value="Genomic_DNA"/>
</dbReference>
<evidence type="ECO:0000256" key="5">
    <source>
        <dbReference type="ARBA" id="ARBA00014155"/>
    </source>
</evidence>
<dbReference type="CDD" id="cd00560">
    <property type="entry name" value="PanC"/>
    <property type="match status" value="1"/>
</dbReference>
<evidence type="ECO:0000313" key="14">
    <source>
        <dbReference type="EMBL" id="ATQ67257.1"/>
    </source>
</evidence>
<evidence type="ECO:0000256" key="1">
    <source>
        <dbReference type="ARBA" id="ARBA00004496"/>
    </source>
</evidence>
<dbReference type="GO" id="GO:0005829">
    <property type="term" value="C:cytosol"/>
    <property type="evidence" value="ECO:0007669"/>
    <property type="project" value="TreeGrafter"/>
</dbReference>
<dbReference type="Proteomes" id="UP000230709">
    <property type="component" value="Chromosome"/>
</dbReference>
<evidence type="ECO:0000256" key="7">
    <source>
        <dbReference type="ARBA" id="ARBA00022598"/>
    </source>
</evidence>
<comment type="subunit">
    <text evidence="13">Homodimer.</text>
</comment>
<accession>A0A2D2CWY2</accession>
<keyword evidence="6 13" id="KW-0963">Cytoplasm</keyword>
<dbReference type="UniPathway" id="UPA00028">
    <property type="reaction ID" value="UER00005"/>
</dbReference>
<feature type="binding site" evidence="13">
    <location>
        <position position="68"/>
    </location>
    <ligand>
        <name>beta-alanine</name>
        <dbReference type="ChEBI" id="CHEBI:57966"/>
    </ligand>
</feature>
<dbReference type="SUPFAM" id="SSF52374">
    <property type="entry name" value="Nucleotidylyl transferase"/>
    <property type="match status" value="1"/>
</dbReference>
<dbReference type="Gene3D" id="3.30.1300.10">
    <property type="entry name" value="Pantoate-beta-alanine ligase, C-terminal domain"/>
    <property type="match status" value="1"/>
</dbReference>
<evidence type="ECO:0000256" key="8">
    <source>
        <dbReference type="ARBA" id="ARBA00022655"/>
    </source>
</evidence>
<dbReference type="PANTHER" id="PTHR21299">
    <property type="entry name" value="CYTIDYLATE KINASE/PANTOATE-BETA-ALANINE LIGASE"/>
    <property type="match status" value="1"/>
</dbReference>
<keyword evidence="8 13" id="KW-0566">Pantothenate biosynthesis</keyword>
<dbReference type="Pfam" id="PF02569">
    <property type="entry name" value="Pantoate_ligase"/>
    <property type="match status" value="1"/>
</dbReference>
<dbReference type="EC" id="6.3.2.1" evidence="4 13"/>
<dbReference type="InterPro" id="IPR004821">
    <property type="entry name" value="Cyt_trans-like"/>
</dbReference>
<protein>
    <recommendedName>
        <fullName evidence="5 13">Pantothenate synthetase</fullName>
        <shortName evidence="13">PS</shortName>
        <ecNumber evidence="4 13">6.3.2.1</ecNumber>
    </recommendedName>
    <alternativeName>
        <fullName evidence="13">Pantoate--beta-alanine ligase</fullName>
    </alternativeName>
    <alternativeName>
        <fullName evidence="13">Pantoate-activating enzyme</fullName>
    </alternativeName>
</protein>
<evidence type="ECO:0000256" key="3">
    <source>
        <dbReference type="ARBA" id="ARBA00009256"/>
    </source>
</evidence>
<comment type="catalytic activity">
    <reaction evidence="11 13">
        <text>(R)-pantoate + beta-alanine + ATP = (R)-pantothenate + AMP + diphosphate + H(+)</text>
        <dbReference type="Rhea" id="RHEA:10912"/>
        <dbReference type="ChEBI" id="CHEBI:15378"/>
        <dbReference type="ChEBI" id="CHEBI:15980"/>
        <dbReference type="ChEBI" id="CHEBI:29032"/>
        <dbReference type="ChEBI" id="CHEBI:30616"/>
        <dbReference type="ChEBI" id="CHEBI:33019"/>
        <dbReference type="ChEBI" id="CHEBI:57966"/>
        <dbReference type="ChEBI" id="CHEBI:456215"/>
        <dbReference type="EC" id="6.3.2.1"/>
    </reaction>
</comment>
<evidence type="ECO:0000256" key="10">
    <source>
        <dbReference type="ARBA" id="ARBA00022840"/>
    </source>
</evidence>
<comment type="similarity">
    <text evidence="3 13">Belongs to the pantothenate synthetase family.</text>
</comment>
<dbReference type="InterPro" id="IPR014729">
    <property type="entry name" value="Rossmann-like_a/b/a_fold"/>
</dbReference>
<comment type="function">
    <text evidence="12 13">Catalyzes the condensation of pantoate with beta-alanine in an ATP-dependent reaction via a pantoyl-adenylate intermediate.</text>
</comment>
<organism evidence="14 15">
    <name type="scientific">Methylosinus trichosporium (strain ATCC 35070 / NCIMB 11131 / UNIQEM 75 / OB3b)</name>
    <dbReference type="NCBI Taxonomy" id="595536"/>
    <lineage>
        <taxon>Bacteria</taxon>
        <taxon>Pseudomonadati</taxon>
        <taxon>Pseudomonadota</taxon>
        <taxon>Alphaproteobacteria</taxon>
        <taxon>Hyphomicrobiales</taxon>
        <taxon>Methylocystaceae</taxon>
        <taxon>Methylosinus</taxon>
    </lineage>
</organism>
<feature type="binding site" evidence="13">
    <location>
        <begin position="37"/>
        <end position="44"/>
    </location>
    <ligand>
        <name>ATP</name>
        <dbReference type="ChEBI" id="CHEBI:30616"/>
    </ligand>
</feature>
<dbReference type="GO" id="GO:0004592">
    <property type="term" value="F:pantoate-beta-alanine ligase activity"/>
    <property type="evidence" value="ECO:0007669"/>
    <property type="project" value="UniProtKB-UniRule"/>
</dbReference>
<evidence type="ECO:0000256" key="4">
    <source>
        <dbReference type="ARBA" id="ARBA00012219"/>
    </source>
</evidence>
<evidence type="ECO:0000256" key="9">
    <source>
        <dbReference type="ARBA" id="ARBA00022741"/>
    </source>
</evidence>
<keyword evidence="7 13" id="KW-0436">Ligase</keyword>
<dbReference type="STRING" id="595536.GCA_000178815_04238"/>
<dbReference type="Gene3D" id="3.40.50.620">
    <property type="entry name" value="HUPs"/>
    <property type="match status" value="1"/>
</dbReference>
<feature type="binding site" evidence="13">
    <location>
        <position position="184"/>
    </location>
    <ligand>
        <name>ATP</name>
        <dbReference type="ChEBI" id="CHEBI:30616"/>
    </ligand>
</feature>
<keyword evidence="9 13" id="KW-0547">Nucleotide-binding</keyword>
<evidence type="ECO:0000256" key="2">
    <source>
        <dbReference type="ARBA" id="ARBA00004990"/>
    </source>
</evidence>
<gene>
    <name evidence="13" type="primary">panC</name>
    <name evidence="14" type="ORF">CQW49_04620</name>
</gene>
<keyword evidence="15" id="KW-1185">Reference proteome</keyword>
<evidence type="ECO:0000256" key="13">
    <source>
        <dbReference type="HAMAP-Rule" id="MF_00158"/>
    </source>
</evidence>
<dbReference type="RefSeq" id="WP_003612870.1">
    <property type="nucleotide sequence ID" value="NZ_ADVE02000001.1"/>
</dbReference>
<feature type="binding site" evidence="13">
    <location>
        <position position="161"/>
    </location>
    <ligand>
        <name>(R)-pantoate</name>
        <dbReference type="ChEBI" id="CHEBI:15980"/>
    </ligand>
</feature>
<evidence type="ECO:0000256" key="6">
    <source>
        <dbReference type="ARBA" id="ARBA00022490"/>
    </source>
</evidence>
<dbReference type="KEGG" id="mtw:CQW49_04620"/>
<keyword evidence="10 13" id="KW-0067">ATP-binding</keyword>
<dbReference type="GO" id="GO:0005524">
    <property type="term" value="F:ATP binding"/>
    <property type="evidence" value="ECO:0007669"/>
    <property type="project" value="UniProtKB-KW"/>
</dbReference>
<evidence type="ECO:0000256" key="11">
    <source>
        <dbReference type="ARBA" id="ARBA00048258"/>
    </source>
</evidence>
<name>A0A2D2CWY2_METT3</name>
<comment type="pathway">
    <text evidence="2 13">Cofactor biosynthesis; (R)-pantothenate biosynthesis; (R)-pantothenate from (R)-pantoate and beta-alanine: step 1/1.</text>
</comment>
<dbReference type="GO" id="GO:0015940">
    <property type="term" value="P:pantothenate biosynthetic process"/>
    <property type="evidence" value="ECO:0007669"/>
    <property type="project" value="UniProtKB-UniRule"/>
</dbReference>
<dbReference type="NCBIfam" id="TIGR00018">
    <property type="entry name" value="panC"/>
    <property type="match status" value="1"/>
</dbReference>
<comment type="miscellaneous">
    <text evidence="13">The reaction proceeds by a bi uni uni bi ping pong mechanism.</text>
</comment>
<feature type="binding site" evidence="13">
    <location>
        <position position="68"/>
    </location>
    <ligand>
        <name>(R)-pantoate</name>
        <dbReference type="ChEBI" id="CHEBI:15980"/>
    </ligand>
</feature>
<proteinExistence type="inferred from homology"/>
<dbReference type="InterPro" id="IPR003721">
    <property type="entry name" value="Pantoate_ligase"/>
</dbReference>
<sequence>MTSSAPSVPLVGSLAELRRRVADWRARGERIGFVPTMGALHDGHLSLVEEARRRAERVVVSVFVNPTQFAANEDFGRYPRMLEADLDRLARVAADLCYAPAVEEMYPPGFSTGVTVGGPAEADLEDRFRPTHFAGVAVVVAKLLNQAEPDIAVFGEKDYQQLLVIRRMARDLDLRAEIVGAPTLREADGLAMSSRNVYLSDEERRVAPALHRALVAAAGRISAGEPIGHVMGEAREEVATAGFAIDYLEARHALTLARIARRQDGPARLLAAARLGATRLIDNIAVEEAR</sequence>
<evidence type="ECO:0000256" key="12">
    <source>
        <dbReference type="ARBA" id="ARBA00055042"/>
    </source>
</evidence>
<dbReference type="InterPro" id="IPR042176">
    <property type="entry name" value="Pantoate_ligase_C"/>
</dbReference>
<dbReference type="HAMAP" id="MF_00158">
    <property type="entry name" value="PanC"/>
    <property type="match status" value="1"/>
</dbReference>
<dbReference type="PANTHER" id="PTHR21299:SF1">
    <property type="entry name" value="PANTOATE--BETA-ALANINE LIGASE"/>
    <property type="match status" value="1"/>
</dbReference>
<reference evidence="15" key="1">
    <citation type="submission" date="2017-10" db="EMBL/GenBank/DDBJ databases">
        <title>Completed PacBio SMRT sequence of Methylosinus trichosporium OB3b reveals presence of a third large plasmid.</title>
        <authorList>
            <person name="Charles T.C."/>
            <person name="Lynch M.D.J."/>
            <person name="Heil J.R."/>
            <person name="Cheng J."/>
        </authorList>
    </citation>
    <scope>NUCLEOTIDE SEQUENCE [LARGE SCALE GENOMIC DNA]</scope>
    <source>
        <strain evidence="15">OB3b</strain>
    </source>
</reference>
<dbReference type="FunFam" id="3.40.50.620:FF:000114">
    <property type="entry name" value="Pantothenate synthetase"/>
    <property type="match status" value="1"/>
</dbReference>
<evidence type="ECO:0000313" key="15">
    <source>
        <dbReference type="Proteomes" id="UP000230709"/>
    </source>
</evidence>
<feature type="active site" description="Proton donor" evidence="13">
    <location>
        <position position="44"/>
    </location>
</feature>
<feature type="binding site" evidence="13">
    <location>
        <begin position="192"/>
        <end position="195"/>
    </location>
    <ligand>
        <name>ATP</name>
        <dbReference type="ChEBI" id="CHEBI:30616"/>
    </ligand>
</feature>
<dbReference type="NCBIfam" id="TIGR00125">
    <property type="entry name" value="cyt_tran_rel"/>
    <property type="match status" value="1"/>
</dbReference>
<dbReference type="AlphaFoldDB" id="A0A2D2CWY2"/>
<comment type="subcellular location">
    <subcellularLocation>
        <location evidence="1 13">Cytoplasm</location>
    </subcellularLocation>
</comment>
<feature type="binding site" evidence="13">
    <location>
        <begin position="155"/>
        <end position="158"/>
    </location>
    <ligand>
        <name>ATP</name>
        <dbReference type="ChEBI" id="CHEBI:30616"/>
    </ligand>
</feature>